<dbReference type="AlphaFoldDB" id="A0A4Y7SXW2"/>
<keyword evidence="2" id="KW-1185">Reference proteome</keyword>
<gene>
    <name evidence="1" type="ORF">FA13DRAFT_1888005</name>
</gene>
<dbReference type="EMBL" id="QPFP01000046">
    <property type="protein sequence ID" value="TEB26695.1"/>
    <property type="molecule type" value="Genomic_DNA"/>
</dbReference>
<sequence length="442" mass="49768">MTRHTLPVEILFAILETLRDHGDVRTLERCRSAAPGEGQRIRQFIDKLSSTGFAERMRRLSLTTNVEGQESGGSITRRLNFILKKRTKLNYLELEMHPAAFDFIPGTSMWAIPSEPDGPMDYVTSKLHTLELKGFQPFKFFKPLIEGLSGKLSGHKNIKDDVGSAQNLVDLFKRKRNSFVHITAFKLGAGCDMFLMALDMMLPDLNLFPSADVFACSPESPNAVASAFAVARGMGDTLTSFKWRSLNAMPGTHDTIFDPVSISLAALPNLTHVNLPIVVRDAGMTSKYLSSDDVLSILEAIPTNNSIKSMEFTYHFFNTEHLLYGRAWDHRNELIPYFRTEKSSIIGPQVNRLYNIALARKRLFPAPKKIEMKVFAPFQSEDMLNPAARYKMVPQAWSNLVFRLVHNHEFELFIESIIRTSVAPLSKSGVEVGVQVEKWVPS</sequence>
<comment type="caution">
    <text evidence="1">The sequence shown here is derived from an EMBL/GenBank/DDBJ whole genome shotgun (WGS) entry which is preliminary data.</text>
</comment>
<organism evidence="1 2">
    <name type="scientific">Coprinellus micaceus</name>
    <name type="common">Glistening ink-cap mushroom</name>
    <name type="synonym">Coprinus micaceus</name>
    <dbReference type="NCBI Taxonomy" id="71717"/>
    <lineage>
        <taxon>Eukaryota</taxon>
        <taxon>Fungi</taxon>
        <taxon>Dikarya</taxon>
        <taxon>Basidiomycota</taxon>
        <taxon>Agaricomycotina</taxon>
        <taxon>Agaricomycetes</taxon>
        <taxon>Agaricomycetidae</taxon>
        <taxon>Agaricales</taxon>
        <taxon>Agaricineae</taxon>
        <taxon>Psathyrellaceae</taxon>
        <taxon>Coprinellus</taxon>
    </lineage>
</organism>
<accession>A0A4Y7SXW2</accession>
<dbReference type="Proteomes" id="UP000298030">
    <property type="component" value="Unassembled WGS sequence"/>
</dbReference>
<reference evidence="1 2" key="1">
    <citation type="journal article" date="2019" name="Nat. Ecol. Evol.">
        <title>Megaphylogeny resolves global patterns of mushroom evolution.</title>
        <authorList>
            <person name="Varga T."/>
            <person name="Krizsan K."/>
            <person name="Foldi C."/>
            <person name="Dima B."/>
            <person name="Sanchez-Garcia M."/>
            <person name="Sanchez-Ramirez S."/>
            <person name="Szollosi G.J."/>
            <person name="Szarkandi J.G."/>
            <person name="Papp V."/>
            <person name="Albert L."/>
            <person name="Andreopoulos W."/>
            <person name="Angelini C."/>
            <person name="Antonin V."/>
            <person name="Barry K.W."/>
            <person name="Bougher N.L."/>
            <person name="Buchanan P."/>
            <person name="Buyck B."/>
            <person name="Bense V."/>
            <person name="Catcheside P."/>
            <person name="Chovatia M."/>
            <person name="Cooper J."/>
            <person name="Damon W."/>
            <person name="Desjardin D."/>
            <person name="Finy P."/>
            <person name="Geml J."/>
            <person name="Haridas S."/>
            <person name="Hughes K."/>
            <person name="Justo A."/>
            <person name="Karasinski D."/>
            <person name="Kautmanova I."/>
            <person name="Kiss B."/>
            <person name="Kocsube S."/>
            <person name="Kotiranta H."/>
            <person name="LaButti K.M."/>
            <person name="Lechner B.E."/>
            <person name="Liimatainen K."/>
            <person name="Lipzen A."/>
            <person name="Lukacs Z."/>
            <person name="Mihaltcheva S."/>
            <person name="Morgado L.N."/>
            <person name="Niskanen T."/>
            <person name="Noordeloos M.E."/>
            <person name="Ohm R.A."/>
            <person name="Ortiz-Santana B."/>
            <person name="Ovrebo C."/>
            <person name="Racz N."/>
            <person name="Riley R."/>
            <person name="Savchenko A."/>
            <person name="Shiryaev A."/>
            <person name="Soop K."/>
            <person name="Spirin V."/>
            <person name="Szebenyi C."/>
            <person name="Tomsovsky M."/>
            <person name="Tulloss R.E."/>
            <person name="Uehling J."/>
            <person name="Grigoriev I.V."/>
            <person name="Vagvolgyi C."/>
            <person name="Papp T."/>
            <person name="Martin F.M."/>
            <person name="Miettinen O."/>
            <person name="Hibbett D.S."/>
            <person name="Nagy L.G."/>
        </authorList>
    </citation>
    <scope>NUCLEOTIDE SEQUENCE [LARGE SCALE GENOMIC DNA]</scope>
    <source>
        <strain evidence="1 2">FP101781</strain>
    </source>
</reference>
<evidence type="ECO:0000313" key="1">
    <source>
        <dbReference type="EMBL" id="TEB26695.1"/>
    </source>
</evidence>
<proteinExistence type="predicted"/>
<evidence type="ECO:0000313" key="2">
    <source>
        <dbReference type="Proteomes" id="UP000298030"/>
    </source>
</evidence>
<protein>
    <submittedName>
        <fullName evidence="1">Uncharacterized protein</fullName>
    </submittedName>
</protein>
<name>A0A4Y7SXW2_COPMI</name>